<organism evidence="2 3">
    <name type="scientific">Trebonia kvetii</name>
    <dbReference type="NCBI Taxonomy" id="2480626"/>
    <lineage>
        <taxon>Bacteria</taxon>
        <taxon>Bacillati</taxon>
        <taxon>Actinomycetota</taxon>
        <taxon>Actinomycetes</taxon>
        <taxon>Streptosporangiales</taxon>
        <taxon>Treboniaceae</taxon>
        <taxon>Trebonia</taxon>
    </lineage>
</organism>
<reference evidence="2 3" key="1">
    <citation type="submission" date="2018-11" db="EMBL/GenBank/DDBJ databases">
        <title>Trebonia kvetii gen.nov., sp.nov., a novel acidophilic actinobacterium, and proposal of the new actinobacterial family Treboniaceae fam. nov.</title>
        <authorList>
            <person name="Rapoport D."/>
            <person name="Sagova-Mareckova M."/>
            <person name="Sedlacek I."/>
            <person name="Provaznik J."/>
            <person name="Kralova S."/>
            <person name="Pavlinic D."/>
            <person name="Benes V."/>
            <person name="Kopecky J."/>
        </authorList>
    </citation>
    <scope>NUCLEOTIDE SEQUENCE [LARGE SCALE GENOMIC DNA]</scope>
    <source>
        <strain evidence="2 3">15Tr583</strain>
    </source>
</reference>
<keyword evidence="3" id="KW-1185">Reference proteome</keyword>
<evidence type="ECO:0000313" key="3">
    <source>
        <dbReference type="Proteomes" id="UP000460272"/>
    </source>
</evidence>
<dbReference type="EMBL" id="RPFW01000009">
    <property type="protein sequence ID" value="TVZ00378.1"/>
    <property type="molecule type" value="Genomic_DNA"/>
</dbReference>
<keyword evidence="1" id="KW-1133">Transmembrane helix</keyword>
<dbReference type="RefSeq" id="WP_145861140.1">
    <property type="nucleotide sequence ID" value="NZ_RPFW01000009.1"/>
</dbReference>
<proteinExistence type="predicted"/>
<comment type="caution">
    <text evidence="2">The sequence shown here is derived from an EMBL/GenBank/DDBJ whole genome shotgun (WGS) entry which is preliminary data.</text>
</comment>
<feature type="transmembrane region" description="Helical" evidence="1">
    <location>
        <begin position="40"/>
        <end position="64"/>
    </location>
</feature>
<protein>
    <submittedName>
        <fullName evidence="2">Uncharacterized protein</fullName>
    </submittedName>
</protein>
<evidence type="ECO:0000313" key="2">
    <source>
        <dbReference type="EMBL" id="TVZ00378.1"/>
    </source>
</evidence>
<evidence type="ECO:0000256" key="1">
    <source>
        <dbReference type="SAM" id="Phobius"/>
    </source>
</evidence>
<keyword evidence="1" id="KW-0812">Transmembrane</keyword>
<dbReference type="AlphaFoldDB" id="A0A6P2BNA0"/>
<accession>A0A6P2BNA0</accession>
<name>A0A6P2BNA0_9ACTN</name>
<keyword evidence="1" id="KW-0472">Membrane</keyword>
<gene>
    <name evidence="2" type="ORF">EAS64_37730</name>
</gene>
<sequence>MEEDQGSGWFEWRYLPVWEAGCAGGGLAGALDRHPAWQCLYWVVVGVQFAAMLMGAACVGRWILAGWRAAEKASPDSTDCATG</sequence>
<dbReference type="Proteomes" id="UP000460272">
    <property type="component" value="Unassembled WGS sequence"/>
</dbReference>